<dbReference type="PANTHER" id="PTHR34183">
    <property type="entry name" value="ENDOLYTIC PEPTIDOGLYCAN TRANSGLYCOSYLASE RLPA"/>
    <property type="match status" value="1"/>
</dbReference>
<dbReference type="AlphaFoldDB" id="A0AAU7AV89"/>
<protein>
    <submittedName>
        <fullName evidence="4">Lipoprotein</fullName>
    </submittedName>
</protein>
<evidence type="ECO:0000256" key="2">
    <source>
        <dbReference type="SAM" id="SignalP"/>
    </source>
</evidence>
<dbReference type="InterPro" id="IPR009009">
    <property type="entry name" value="RlpA-like_DPBB"/>
</dbReference>
<dbReference type="CDD" id="cd22268">
    <property type="entry name" value="DPBB_RlpA-like"/>
    <property type="match status" value="1"/>
</dbReference>
<organism evidence="4">
    <name type="scientific">Paraconexibacter sp. AEG42_29</name>
    <dbReference type="NCBI Taxonomy" id="2997339"/>
    <lineage>
        <taxon>Bacteria</taxon>
        <taxon>Bacillati</taxon>
        <taxon>Actinomycetota</taxon>
        <taxon>Thermoleophilia</taxon>
        <taxon>Solirubrobacterales</taxon>
        <taxon>Paraconexibacteraceae</taxon>
        <taxon>Paraconexibacter</taxon>
    </lineage>
</organism>
<proteinExistence type="predicted"/>
<dbReference type="KEGG" id="parq:DSM112329_02456"/>
<dbReference type="SUPFAM" id="SSF50685">
    <property type="entry name" value="Barwin-like endoglucanases"/>
    <property type="match status" value="1"/>
</dbReference>
<dbReference type="EMBL" id="CP114014">
    <property type="protein sequence ID" value="XAY05598.1"/>
    <property type="molecule type" value="Genomic_DNA"/>
</dbReference>
<evidence type="ECO:0000313" key="4">
    <source>
        <dbReference type="EMBL" id="XAY05598.1"/>
    </source>
</evidence>
<gene>
    <name evidence="4" type="ORF">DSM112329_02456</name>
</gene>
<keyword evidence="2" id="KW-0732">Signal</keyword>
<dbReference type="PANTHER" id="PTHR34183:SF1">
    <property type="entry name" value="ENDOLYTIC PEPTIDOGLYCAN TRANSGLYCOSYLASE RLPA"/>
    <property type="match status" value="1"/>
</dbReference>
<name>A0AAU7AV89_9ACTN</name>
<feature type="chain" id="PRO_5043324588" evidence="2">
    <location>
        <begin position="31"/>
        <end position="239"/>
    </location>
</feature>
<evidence type="ECO:0000256" key="1">
    <source>
        <dbReference type="SAM" id="MobiDB-lite"/>
    </source>
</evidence>
<dbReference type="Gene3D" id="2.40.40.10">
    <property type="entry name" value="RlpA-like domain"/>
    <property type="match status" value="1"/>
</dbReference>
<feature type="domain" description="RlpA-like protein double-psi beta-barrel" evidence="3">
    <location>
        <begin position="157"/>
        <end position="235"/>
    </location>
</feature>
<dbReference type="RefSeq" id="WP_354702102.1">
    <property type="nucleotide sequence ID" value="NZ_CP114014.1"/>
</dbReference>
<accession>A0AAU7AV89</accession>
<reference evidence="4" key="1">
    <citation type="submission" date="2022-12" db="EMBL/GenBank/DDBJ databases">
        <title>Paraconexibacter alkalitolerans sp. nov. and Baekduia alba sp. nov., isolated from soil and emended description of the genera Paraconexibacter (Chun et al., 2020) and Baekduia (An et al., 2020).</title>
        <authorList>
            <person name="Vieira S."/>
            <person name="Huber K.J."/>
            <person name="Geppert A."/>
            <person name="Wolf J."/>
            <person name="Neumann-Schaal M."/>
            <person name="Muesken M."/>
            <person name="Overmann J."/>
        </authorList>
    </citation>
    <scope>NUCLEOTIDE SEQUENCE</scope>
    <source>
        <strain evidence="4">AEG42_29</strain>
    </source>
</reference>
<feature type="signal peptide" evidence="2">
    <location>
        <begin position="1"/>
        <end position="30"/>
    </location>
</feature>
<feature type="compositionally biased region" description="Low complexity" evidence="1">
    <location>
        <begin position="30"/>
        <end position="49"/>
    </location>
</feature>
<keyword evidence="4" id="KW-0449">Lipoprotein</keyword>
<sequence>MRPTNMSRARLTAGATAVCATLAVVPTTGAADTTRAASSAKATGGAAKQQTKRERKRTQASVWVQQVGRNVTIGRTTSVRGKLQPSLRGRVVRLQVRRGNGWSTVDRTLTRQGGRFSFAYKPQRPGVLTLRVQFPGDQFDKRTARAAGRMNVFRRAYASWYALYGNPLACGGTLGYNELGVAHKTLPCGTKLTLRYRGKSVRVRVIDRGPFVGGREFDLTGATKRALGFGDLGTVLATK</sequence>
<dbReference type="Pfam" id="PF03330">
    <property type="entry name" value="DPBB_1"/>
    <property type="match status" value="1"/>
</dbReference>
<dbReference type="InterPro" id="IPR036908">
    <property type="entry name" value="RlpA-like_sf"/>
</dbReference>
<evidence type="ECO:0000259" key="3">
    <source>
        <dbReference type="Pfam" id="PF03330"/>
    </source>
</evidence>
<feature type="region of interest" description="Disordered" evidence="1">
    <location>
        <begin position="30"/>
        <end position="60"/>
    </location>
</feature>